<protein>
    <submittedName>
        <fullName evidence="2">Serine carboxypeptidase, putative</fullName>
    </submittedName>
</protein>
<name>B9S818_RICCO</name>
<evidence type="ECO:0000256" key="1">
    <source>
        <dbReference type="ARBA" id="ARBA00009431"/>
    </source>
</evidence>
<reference evidence="3" key="1">
    <citation type="journal article" date="2010" name="Nat. Biotechnol.">
        <title>Draft genome sequence of the oilseed species Ricinus communis.</title>
        <authorList>
            <person name="Chan A.P."/>
            <person name="Crabtree J."/>
            <person name="Zhao Q."/>
            <person name="Lorenzi H."/>
            <person name="Orvis J."/>
            <person name="Puiu D."/>
            <person name="Melake-Berhan A."/>
            <person name="Jones K.M."/>
            <person name="Redman J."/>
            <person name="Chen G."/>
            <person name="Cahoon E.B."/>
            <person name="Gedil M."/>
            <person name="Stanke M."/>
            <person name="Haas B.J."/>
            <person name="Wortman J.R."/>
            <person name="Fraser-Liggett C.M."/>
            <person name="Ravel J."/>
            <person name="Rabinowicz P.D."/>
        </authorList>
    </citation>
    <scope>NUCLEOTIDE SEQUENCE [LARGE SCALE GENOMIC DNA]</scope>
    <source>
        <strain evidence="3">cv. Hale</strain>
    </source>
</reference>
<accession>B9S818</accession>
<dbReference type="SUPFAM" id="SSF53474">
    <property type="entry name" value="alpha/beta-Hydrolases"/>
    <property type="match status" value="1"/>
</dbReference>
<dbReference type="Gene3D" id="3.40.50.1820">
    <property type="entry name" value="alpha/beta hydrolase"/>
    <property type="match status" value="1"/>
</dbReference>
<keyword evidence="2" id="KW-0121">Carboxypeptidase</keyword>
<dbReference type="InterPro" id="IPR029058">
    <property type="entry name" value="AB_hydrolase_fold"/>
</dbReference>
<gene>
    <name evidence="2" type="ORF">RCOM_1383820</name>
</gene>
<comment type="similarity">
    <text evidence="1">Belongs to the peptidase S10 family.</text>
</comment>
<sequence length="64" mass="7939">MITSYNFNSKTNFPWTCCRYWMRFYLKHYRLTYAPVKGAGYTAPEYMPKECFAMIDRWLDYFHL</sequence>
<dbReference type="InParanoid" id="B9S818"/>
<dbReference type="EMBL" id="EQ973887">
    <property type="protein sequence ID" value="EEF40334.1"/>
    <property type="molecule type" value="Genomic_DNA"/>
</dbReference>
<dbReference type="GO" id="GO:0006508">
    <property type="term" value="P:proteolysis"/>
    <property type="evidence" value="ECO:0007669"/>
    <property type="project" value="InterPro"/>
</dbReference>
<evidence type="ECO:0000313" key="3">
    <source>
        <dbReference type="Proteomes" id="UP000008311"/>
    </source>
</evidence>
<dbReference type="GO" id="GO:0004185">
    <property type="term" value="F:serine-type carboxypeptidase activity"/>
    <property type="evidence" value="ECO:0007669"/>
    <property type="project" value="InterPro"/>
</dbReference>
<organism evidence="2 3">
    <name type="scientific">Ricinus communis</name>
    <name type="common">Castor bean</name>
    <dbReference type="NCBI Taxonomy" id="3988"/>
    <lineage>
        <taxon>Eukaryota</taxon>
        <taxon>Viridiplantae</taxon>
        <taxon>Streptophyta</taxon>
        <taxon>Embryophyta</taxon>
        <taxon>Tracheophyta</taxon>
        <taxon>Spermatophyta</taxon>
        <taxon>Magnoliopsida</taxon>
        <taxon>eudicotyledons</taxon>
        <taxon>Gunneridae</taxon>
        <taxon>Pentapetalae</taxon>
        <taxon>rosids</taxon>
        <taxon>fabids</taxon>
        <taxon>Malpighiales</taxon>
        <taxon>Euphorbiaceae</taxon>
        <taxon>Acalyphoideae</taxon>
        <taxon>Acalypheae</taxon>
        <taxon>Ricinus</taxon>
    </lineage>
</organism>
<dbReference type="Proteomes" id="UP000008311">
    <property type="component" value="Unassembled WGS sequence"/>
</dbReference>
<keyword evidence="3" id="KW-1185">Reference proteome</keyword>
<dbReference type="AlphaFoldDB" id="B9S818"/>
<dbReference type="Pfam" id="PF00450">
    <property type="entry name" value="Peptidase_S10"/>
    <property type="match status" value="1"/>
</dbReference>
<proteinExistence type="inferred from homology"/>
<keyword evidence="2" id="KW-0645">Protease</keyword>
<keyword evidence="2" id="KW-0378">Hydrolase</keyword>
<evidence type="ECO:0000313" key="2">
    <source>
        <dbReference type="EMBL" id="EEF40334.1"/>
    </source>
</evidence>
<dbReference type="InterPro" id="IPR001563">
    <property type="entry name" value="Peptidase_S10"/>
</dbReference>